<proteinExistence type="predicted"/>
<evidence type="ECO:0000313" key="1">
    <source>
        <dbReference type="EMBL" id="CAG8513899.1"/>
    </source>
</evidence>
<name>A0ACA9L7R8_9GLOM</name>
<keyword evidence="2" id="KW-1185">Reference proteome</keyword>
<comment type="caution">
    <text evidence="1">The sequence shown here is derived from an EMBL/GenBank/DDBJ whole genome shotgun (WGS) entry which is preliminary data.</text>
</comment>
<protein>
    <submittedName>
        <fullName evidence="1">12421_t:CDS:1</fullName>
    </submittedName>
</protein>
<dbReference type="EMBL" id="CAJVPT010004922">
    <property type="protein sequence ID" value="CAG8513899.1"/>
    <property type="molecule type" value="Genomic_DNA"/>
</dbReference>
<organism evidence="1 2">
    <name type="scientific">Acaulospora colombiana</name>
    <dbReference type="NCBI Taxonomy" id="27376"/>
    <lineage>
        <taxon>Eukaryota</taxon>
        <taxon>Fungi</taxon>
        <taxon>Fungi incertae sedis</taxon>
        <taxon>Mucoromycota</taxon>
        <taxon>Glomeromycotina</taxon>
        <taxon>Glomeromycetes</taxon>
        <taxon>Diversisporales</taxon>
        <taxon>Acaulosporaceae</taxon>
        <taxon>Acaulospora</taxon>
    </lineage>
</organism>
<dbReference type="Proteomes" id="UP000789525">
    <property type="component" value="Unassembled WGS sequence"/>
</dbReference>
<gene>
    <name evidence="1" type="ORF">ACOLOM_LOCUS3343</name>
</gene>
<sequence>MPNKDLSKMDINDTNLSLHLENMIQHLKEEEIQSRISGDLEKQSCLDYIFENNVLGELVKYAQDDSDFRILAILLDYVNIPGQTGRVSREALFFLISLGKNNKYFLDFLDGGVKFYEKMDLRLKFSFSLLPKSSTIANGIGGSDAYNKRCNDNLPSSKIDRLEIIIEEFFDLWSFINNVVGIECETITSRLLDTLSNGFFKYVLIPGLLNPFDDQATAATNYATKMIRLTKVQSILDCILSTIFGADLNPEVTFEEPHSPEKTTHVESLREILIERAGSSEDILSLETLRLFDSIIESFNQFGLHNLVFRNLIDLKFIATRDDENAMTKKKFSSRIQRNPKAFVKHLLTIMPQEDRTQNVRSSKAVVVESVDKLNGKSGFNYEDYFLDAQRQVQMATVVYNNWSQSSFCKSTMGFRNGRQDSSLDVETKIRDKFFEGTFMVMILEQLENFLETPLERNLVITSILNRLACIPDERIDWLLYGETDEHRAVDDTDSRGGKRKNLVGILKKLALEAEKSSGKVPNFRTRMQLVKRRGMNNSGKSFRRGSSVDLDSSPTTPVSPASFNSLNTSPTSAQCRDNTTNPFAKFTNFVNAFIVLQEFCKELAAIVFVKYMDIDKAISIAEEEGNDEAERTPETHSQKSYSKYKHEKQRSMSYLGNLGRRYDNKGALYVNKSSDSVKDDIFLTRNSEKFARLMASVEKKQNFNNN</sequence>
<reference evidence="1" key="1">
    <citation type="submission" date="2021-06" db="EMBL/GenBank/DDBJ databases">
        <authorList>
            <person name="Kallberg Y."/>
            <person name="Tangrot J."/>
            <person name="Rosling A."/>
        </authorList>
    </citation>
    <scope>NUCLEOTIDE SEQUENCE</scope>
    <source>
        <strain evidence="1">CL356</strain>
    </source>
</reference>
<evidence type="ECO:0000313" key="2">
    <source>
        <dbReference type="Proteomes" id="UP000789525"/>
    </source>
</evidence>
<accession>A0ACA9L7R8</accession>